<reference evidence="1 2" key="1">
    <citation type="submission" date="2019-05" db="EMBL/GenBank/DDBJ databases">
        <title>OXA-830, a novel chromosomally encoded expanded-spectrum class D beta-lactamase in Aeromonas simiae.</title>
        <authorList>
            <person name="Zhou W."/>
            <person name="Chen Q."/>
        </authorList>
    </citation>
    <scope>NUCLEOTIDE SEQUENCE [LARGE SCALE GENOMIC DNA]</scope>
    <source>
        <strain evidence="1 2">A6</strain>
    </source>
</reference>
<dbReference type="InterPro" id="IPR031854">
    <property type="entry name" value="FidL-like"/>
</dbReference>
<organism evidence="1 2">
    <name type="scientific">Aeromonas simiae</name>
    <dbReference type="NCBI Taxonomy" id="218936"/>
    <lineage>
        <taxon>Bacteria</taxon>
        <taxon>Pseudomonadati</taxon>
        <taxon>Pseudomonadota</taxon>
        <taxon>Gammaproteobacteria</taxon>
        <taxon>Aeromonadales</taxon>
        <taxon>Aeromonadaceae</taxon>
        <taxon>Aeromonas</taxon>
    </lineage>
</organism>
<dbReference type="RefSeq" id="WP_042046486.1">
    <property type="nucleotide sequence ID" value="NZ_CDBY01000044.1"/>
</dbReference>
<dbReference type="Proteomes" id="UP000594034">
    <property type="component" value="Chromosome"/>
</dbReference>
<dbReference type="EMBL" id="CP040449">
    <property type="protein sequence ID" value="QFI55596.1"/>
    <property type="molecule type" value="Genomic_DNA"/>
</dbReference>
<name>A0A5J6WWT8_9GAMM</name>
<evidence type="ECO:0000313" key="2">
    <source>
        <dbReference type="Proteomes" id="UP000594034"/>
    </source>
</evidence>
<dbReference type="Pfam" id="PF15941">
    <property type="entry name" value="FidL_like"/>
    <property type="match status" value="1"/>
</dbReference>
<dbReference type="KEGG" id="asim:FE240_13390"/>
<sequence>MEYNDTSQEPDLQFRGTITFNIGTQHRGSMLINGHLERSQEHYRVLRLLHFSYRLPKSNEYRLTLDKPVVMGKDNIPDPLFAEVLNQASLRNEMSFYISPMGENAVAIGSLSSPMMVCVFTE</sequence>
<dbReference type="AlphaFoldDB" id="A0A5J6WWT8"/>
<gene>
    <name evidence="1" type="ORF">FE240_13390</name>
</gene>
<keyword evidence="2" id="KW-1185">Reference proteome</keyword>
<dbReference type="OrthoDB" id="5814397at2"/>
<proteinExistence type="predicted"/>
<accession>A0A5J6WWT8</accession>
<protein>
    <submittedName>
        <fullName evidence="1">Uncharacterized protein</fullName>
    </submittedName>
</protein>
<evidence type="ECO:0000313" key="1">
    <source>
        <dbReference type="EMBL" id="QFI55596.1"/>
    </source>
</evidence>